<feature type="chain" id="PRO_5020805448" evidence="1">
    <location>
        <begin position="20"/>
        <end position="64"/>
    </location>
</feature>
<geneLocation type="plasmid" evidence="2 3">
    <name>p1</name>
</geneLocation>
<evidence type="ECO:0000313" key="2">
    <source>
        <dbReference type="EMBL" id="QCN96677.1"/>
    </source>
</evidence>
<protein>
    <submittedName>
        <fullName evidence="2">Uncharacterized protein</fullName>
    </submittedName>
</protein>
<dbReference type="AlphaFoldDB" id="A0A4D8PJN3"/>
<gene>
    <name evidence="2" type="ORF">D3093_15165</name>
</gene>
<evidence type="ECO:0000256" key="1">
    <source>
        <dbReference type="SAM" id="SignalP"/>
    </source>
</evidence>
<proteinExistence type="predicted"/>
<evidence type="ECO:0000313" key="3">
    <source>
        <dbReference type="Proteomes" id="UP000298595"/>
    </source>
</evidence>
<reference evidence="2 3" key="1">
    <citation type="submission" date="2018-09" db="EMBL/GenBank/DDBJ databases">
        <title>Whole genome based analysis of evolution and adaptive divergence in Indian and Brazilian strains of Azospirillum brasilense.</title>
        <authorList>
            <person name="Singh C."/>
            <person name="Tripathi A.K."/>
        </authorList>
    </citation>
    <scope>NUCLEOTIDE SEQUENCE [LARGE SCALE GENOMIC DNA]</scope>
    <source>
        <strain evidence="2 3">MTCC4035</strain>
        <plasmid evidence="2 3">p1</plasmid>
    </source>
</reference>
<accession>A0A4D8PJN3</accession>
<organism evidence="2 3">
    <name type="scientific">Azospirillum argentinense</name>
    <dbReference type="NCBI Taxonomy" id="2970906"/>
    <lineage>
        <taxon>Bacteria</taxon>
        <taxon>Pseudomonadati</taxon>
        <taxon>Pseudomonadota</taxon>
        <taxon>Alphaproteobacteria</taxon>
        <taxon>Rhodospirillales</taxon>
        <taxon>Azospirillaceae</taxon>
        <taxon>Azospirillum</taxon>
    </lineage>
</organism>
<dbReference type="KEGG" id="aare:D3093_15165"/>
<keyword evidence="2" id="KW-0614">Plasmid</keyword>
<sequence>MLCAALAALLSGCATSGPATDGCVAWRPIYISRSDVLTDGTAEQIMAHNLTGARLCGWQSTSIR</sequence>
<dbReference type="Proteomes" id="UP000298595">
    <property type="component" value="Plasmid p1"/>
</dbReference>
<feature type="signal peptide" evidence="1">
    <location>
        <begin position="1"/>
        <end position="19"/>
    </location>
</feature>
<dbReference type="EMBL" id="CP032322">
    <property type="protein sequence ID" value="QCN96677.1"/>
    <property type="molecule type" value="Genomic_DNA"/>
</dbReference>
<keyword evidence="1" id="KW-0732">Signal</keyword>
<name>A0A4D8PJN3_9PROT</name>